<reference evidence="1 2" key="1">
    <citation type="submission" date="2017-06" db="EMBL/GenBank/DDBJ databases">
        <title>Aedes aegypti genome working group (AGWG) sequencing and assembly.</title>
        <authorList>
            <consortium name="Aedes aegypti Genome Working Group (AGWG)"/>
            <person name="Matthews B.J."/>
        </authorList>
    </citation>
    <scope>NUCLEOTIDE SEQUENCE [LARGE SCALE GENOMIC DNA]</scope>
    <source>
        <strain evidence="1 2">LVP_AGWG</strain>
    </source>
</reference>
<sequence>MFKVRRWFSWLINRSPTRYRNLCNSLNTVSSDFEFSSVENLYEEIGKHNGRDLRDHIAYNLYLRQYFYALRDSRLNANRSADDMSSVRNSDDLEGELYQFWEEDLLKRPRGRMYSPNLPRICICSCEKVWQKVAPSVSFASWDAGWVFQGDDRNMHKLARKSCERVEDRLFEGVDGYGFFNFRYY</sequence>
<keyword evidence="2" id="KW-1185">Reference proteome</keyword>
<dbReference type="AlphaFoldDB" id="A0A1S4FUQ7"/>
<dbReference type="OrthoDB" id="7766830at2759"/>
<dbReference type="EnsemblMetazoa" id="AAEL011839-RA">
    <property type="protein sequence ID" value="AAEL011839-PA"/>
    <property type="gene ID" value="AAEL011839"/>
</dbReference>
<name>A0A1S4FUQ7_AEDAE</name>
<dbReference type="InParanoid" id="A0A1S4FUQ7"/>
<dbReference type="Proteomes" id="UP000008820">
    <property type="component" value="Chromosome 3"/>
</dbReference>
<gene>
    <name evidence="1" type="primary">5575459</name>
</gene>
<organism evidence="1 2">
    <name type="scientific">Aedes aegypti</name>
    <name type="common">Yellowfever mosquito</name>
    <name type="synonym">Culex aegypti</name>
    <dbReference type="NCBI Taxonomy" id="7159"/>
    <lineage>
        <taxon>Eukaryota</taxon>
        <taxon>Metazoa</taxon>
        <taxon>Ecdysozoa</taxon>
        <taxon>Arthropoda</taxon>
        <taxon>Hexapoda</taxon>
        <taxon>Insecta</taxon>
        <taxon>Pterygota</taxon>
        <taxon>Neoptera</taxon>
        <taxon>Endopterygota</taxon>
        <taxon>Diptera</taxon>
        <taxon>Nematocera</taxon>
        <taxon>Culicoidea</taxon>
        <taxon>Culicidae</taxon>
        <taxon>Culicinae</taxon>
        <taxon>Aedini</taxon>
        <taxon>Aedes</taxon>
        <taxon>Stegomyia</taxon>
    </lineage>
</organism>
<reference evidence="1" key="2">
    <citation type="submission" date="2021-02" db="UniProtKB">
        <authorList>
            <consortium name="EnsemblMetazoa"/>
        </authorList>
    </citation>
    <scope>IDENTIFICATION</scope>
    <source>
        <strain evidence="1">LVP_AGWG</strain>
    </source>
</reference>
<dbReference type="VEuPathDB" id="VectorBase:AAEL011839"/>
<evidence type="ECO:0000313" key="2">
    <source>
        <dbReference type="Proteomes" id="UP000008820"/>
    </source>
</evidence>
<proteinExistence type="predicted"/>
<accession>A0A1S4FUQ7</accession>
<evidence type="ECO:0000313" key="1">
    <source>
        <dbReference type="EnsemblMetazoa" id="AAEL011839-PA"/>
    </source>
</evidence>
<protein>
    <submittedName>
        <fullName evidence="1">Uncharacterized protein</fullName>
    </submittedName>
</protein>